<feature type="domain" description="DUF4440" evidence="1">
    <location>
        <begin position="7"/>
        <end position="110"/>
    </location>
</feature>
<evidence type="ECO:0000313" key="3">
    <source>
        <dbReference type="Proteomes" id="UP000321484"/>
    </source>
</evidence>
<dbReference type="EMBL" id="BJYK01000009">
    <property type="protein sequence ID" value="GEN80735.1"/>
    <property type="molecule type" value="Genomic_DNA"/>
</dbReference>
<sequence>MDDELIGLEDQGWQALRAGGGTVIAFYNSVLDTQVTMLLPGGLTITSRPAALKAMSGAPWDWYHLSDWAVQHVTDDVAVVTYSAAAERDETPYAALVSSLYVRRAGGWRLAFHQQTPR</sequence>
<keyword evidence="3" id="KW-1185">Reference proteome</keyword>
<gene>
    <name evidence="2" type="ORF">AFE02nite_24690</name>
</gene>
<evidence type="ECO:0000313" key="2">
    <source>
        <dbReference type="EMBL" id="GEN80735.1"/>
    </source>
</evidence>
<dbReference type="SUPFAM" id="SSF54427">
    <property type="entry name" value="NTF2-like"/>
    <property type="match status" value="1"/>
</dbReference>
<name>A0A511YZX0_9CELL</name>
<dbReference type="Pfam" id="PF14534">
    <property type="entry name" value="DUF4440"/>
    <property type="match status" value="1"/>
</dbReference>
<evidence type="ECO:0000259" key="1">
    <source>
        <dbReference type="Pfam" id="PF14534"/>
    </source>
</evidence>
<dbReference type="Gene3D" id="3.10.450.50">
    <property type="match status" value="1"/>
</dbReference>
<protein>
    <recommendedName>
        <fullName evidence="1">DUF4440 domain-containing protein</fullName>
    </recommendedName>
</protein>
<dbReference type="AlphaFoldDB" id="A0A511YZX0"/>
<reference evidence="2 3" key="1">
    <citation type="submission" date="2019-07" db="EMBL/GenBank/DDBJ databases">
        <title>Whole genome shotgun sequence of Actinotalea fermentans NBRC 105374.</title>
        <authorList>
            <person name="Hosoyama A."/>
            <person name="Uohara A."/>
            <person name="Ohji S."/>
            <person name="Ichikawa N."/>
        </authorList>
    </citation>
    <scope>NUCLEOTIDE SEQUENCE [LARGE SCALE GENOMIC DNA]</scope>
    <source>
        <strain evidence="2 3">NBRC 105374</strain>
    </source>
</reference>
<dbReference type="InterPro" id="IPR032710">
    <property type="entry name" value="NTF2-like_dom_sf"/>
</dbReference>
<dbReference type="RefSeq" id="WP_052113610.1">
    <property type="nucleotide sequence ID" value="NZ_BJYK01000009.1"/>
</dbReference>
<dbReference type="InterPro" id="IPR027843">
    <property type="entry name" value="DUF4440"/>
</dbReference>
<organism evidence="2 3">
    <name type="scientific">Actinotalea fermentans</name>
    <dbReference type="NCBI Taxonomy" id="43671"/>
    <lineage>
        <taxon>Bacteria</taxon>
        <taxon>Bacillati</taxon>
        <taxon>Actinomycetota</taxon>
        <taxon>Actinomycetes</taxon>
        <taxon>Micrococcales</taxon>
        <taxon>Cellulomonadaceae</taxon>
        <taxon>Actinotalea</taxon>
    </lineage>
</organism>
<accession>A0A511YZX0</accession>
<comment type="caution">
    <text evidence="2">The sequence shown here is derived from an EMBL/GenBank/DDBJ whole genome shotgun (WGS) entry which is preliminary data.</text>
</comment>
<proteinExistence type="predicted"/>
<dbReference type="Proteomes" id="UP000321484">
    <property type="component" value="Unassembled WGS sequence"/>
</dbReference>